<dbReference type="InterPro" id="IPR011701">
    <property type="entry name" value="MFS"/>
</dbReference>
<evidence type="ECO:0000256" key="2">
    <source>
        <dbReference type="ARBA" id="ARBA00022989"/>
    </source>
</evidence>
<sequence length="471" mass="52675">MGEMMIRRERYADRVLLVNDDIDIMDRGDATTTSTMQDEMCEVDSAGTSKEAEDSDTRWKYARKYVIGKTFALGFTWLLWGGFSSLVTTTLPDIRMRVDVDYEELSRAMAAGSIGALFGHPVGGVVADRWVRARDLHIIVFCSLQVFTVAIRPWVRHLWVLGVLTFSEGFFSGFFSNGMNNMFDRLWGERVAGPRHAMSTVWTVGELVAPLLCRPFYLKSEGDIIPTEGLANASSAITNSSVIVQDCLLGTQDNNVTIVNHNLSLPVINTMNATLTSMNLTNCSLYAGVNMTGNNTSNNTMDEEIWTAIEYPYLILTVFTIFPIIAVCGFYYKDRTSGEKYYAKSAHLDNHKRGHDEDKPVPLRQIFSFKRCGQGSNAFGGILFLLICLYYFTLCFTATPFGNFIMAYSVDTLGFTKSEASLLIMSQKIAGSYKGEKFKNNLEPVELDELVENDEVPLLSEGTEENEDVLQ</sequence>
<dbReference type="EMBL" id="CAIIXF020000008">
    <property type="protein sequence ID" value="CAH1791769.1"/>
    <property type="molecule type" value="Genomic_DNA"/>
</dbReference>
<dbReference type="PANTHER" id="PTHR23121:SF9">
    <property type="entry name" value="SODIUM-DEPENDENT GLUCOSE TRANSPORTER 1"/>
    <property type="match status" value="1"/>
</dbReference>
<dbReference type="Proteomes" id="UP000749559">
    <property type="component" value="Unassembled WGS sequence"/>
</dbReference>
<reference evidence="4" key="1">
    <citation type="submission" date="2022-03" db="EMBL/GenBank/DDBJ databases">
        <authorList>
            <person name="Martin C."/>
        </authorList>
    </citation>
    <scope>NUCLEOTIDE SEQUENCE</scope>
</reference>
<organism evidence="4 5">
    <name type="scientific">Owenia fusiformis</name>
    <name type="common">Polychaete worm</name>
    <dbReference type="NCBI Taxonomy" id="6347"/>
    <lineage>
        <taxon>Eukaryota</taxon>
        <taxon>Metazoa</taxon>
        <taxon>Spiralia</taxon>
        <taxon>Lophotrochozoa</taxon>
        <taxon>Annelida</taxon>
        <taxon>Polychaeta</taxon>
        <taxon>Sedentaria</taxon>
        <taxon>Canalipalpata</taxon>
        <taxon>Sabellida</taxon>
        <taxon>Oweniida</taxon>
        <taxon>Oweniidae</taxon>
        <taxon>Owenia</taxon>
    </lineage>
</organism>
<gene>
    <name evidence="4" type="ORF">OFUS_LOCUS16818</name>
</gene>
<evidence type="ECO:0000256" key="3">
    <source>
        <dbReference type="ARBA" id="ARBA00023136"/>
    </source>
</evidence>
<dbReference type="OrthoDB" id="9626824at2759"/>
<dbReference type="InterPro" id="IPR036259">
    <property type="entry name" value="MFS_trans_sf"/>
</dbReference>
<proteinExistence type="predicted"/>
<evidence type="ECO:0000313" key="5">
    <source>
        <dbReference type="Proteomes" id="UP000749559"/>
    </source>
</evidence>
<keyword evidence="1" id="KW-0812">Transmembrane</keyword>
<dbReference type="SUPFAM" id="SSF103473">
    <property type="entry name" value="MFS general substrate transporter"/>
    <property type="match status" value="1"/>
</dbReference>
<protein>
    <submittedName>
        <fullName evidence="4">Uncharacterized protein</fullName>
    </submittedName>
</protein>
<evidence type="ECO:0000256" key="1">
    <source>
        <dbReference type="ARBA" id="ARBA00022692"/>
    </source>
</evidence>
<dbReference type="Pfam" id="PF07690">
    <property type="entry name" value="MFS_1"/>
    <property type="match status" value="1"/>
</dbReference>
<keyword evidence="2" id="KW-1133">Transmembrane helix</keyword>
<dbReference type="Gene3D" id="1.20.1250.20">
    <property type="entry name" value="MFS general substrate transporter like domains"/>
    <property type="match status" value="1"/>
</dbReference>
<dbReference type="GO" id="GO:0022857">
    <property type="term" value="F:transmembrane transporter activity"/>
    <property type="evidence" value="ECO:0007669"/>
    <property type="project" value="InterPro"/>
</dbReference>
<keyword evidence="3" id="KW-0472">Membrane</keyword>
<name>A0A8J1U686_OWEFU</name>
<keyword evidence="5" id="KW-1185">Reference proteome</keyword>
<accession>A0A8J1U686</accession>
<evidence type="ECO:0000313" key="4">
    <source>
        <dbReference type="EMBL" id="CAH1791769.1"/>
    </source>
</evidence>
<comment type="caution">
    <text evidence="4">The sequence shown here is derived from an EMBL/GenBank/DDBJ whole genome shotgun (WGS) entry which is preliminary data.</text>
</comment>
<dbReference type="PANTHER" id="PTHR23121">
    <property type="entry name" value="SODIUM-DEPENDENT GLUCOSE TRANSPORTER 1"/>
    <property type="match status" value="1"/>
</dbReference>
<dbReference type="AlphaFoldDB" id="A0A8J1U686"/>